<feature type="compositionally biased region" description="Polar residues" evidence="1">
    <location>
        <begin position="103"/>
        <end position="114"/>
    </location>
</feature>
<feature type="region of interest" description="Disordered" evidence="1">
    <location>
        <begin position="299"/>
        <end position="396"/>
    </location>
</feature>
<reference evidence="3 4" key="1">
    <citation type="journal article" date="2017" name="Mycologia">
        <title>Bifiguratus adelaidae, gen. et sp. nov., a new member of Mucoromycotina in endophytic and soil-dwelling habitats.</title>
        <authorList>
            <person name="Torres-Cruz T.J."/>
            <person name="Billingsley Tobias T.L."/>
            <person name="Almatruk M."/>
            <person name="Hesse C."/>
            <person name="Kuske C.R."/>
            <person name="Desiro A."/>
            <person name="Benucci G.M."/>
            <person name="Bonito G."/>
            <person name="Stajich J.E."/>
            <person name="Dunlap C."/>
            <person name="Arnold A.E."/>
            <person name="Porras-Alfaro A."/>
        </authorList>
    </citation>
    <scope>NUCLEOTIDE SEQUENCE [LARGE SCALE GENOMIC DNA]</scope>
    <source>
        <strain evidence="3 4">AZ0501</strain>
    </source>
</reference>
<feature type="compositionally biased region" description="Basic and acidic residues" evidence="1">
    <location>
        <begin position="115"/>
        <end position="149"/>
    </location>
</feature>
<dbReference type="Proteomes" id="UP000242875">
    <property type="component" value="Unassembled WGS sequence"/>
</dbReference>
<name>A0A261XZ97_9FUNG</name>
<gene>
    <name evidence="3" type="ORF">BZG36_03501</name>
</gene>
<evidence type="ECO:0000256" key="1">
    <source>
        <dbReference type="SAM" id="MobiDB-lite"/>
    </source>
</evidence>
<accession>A0A261XZ97</accession>
<sequence>MPSAMLQEQYSFTNQEQHDISLMEQQALAGANLLSHQQMQQQQSAGLGAQHSQRSQGAQAGVTGLSYSALPKQNMLSQLQANIHSSSSSPLSTPGVSTPGTPNLNLHNTNVSSHDSADAIKKELINQKVRAENRERKKRWREQNEDRNKDNDLRCRVNKRANKLFGKTDSEHKKKWIEEEFVKRQLKRKEKERRKQVVNGNMGGSASPSQSGMSNSQLLGGGANNLTASQINQFPTANVLNALQQPQSNNLYMPPLSPNTVNQKIFQQNLGSLLKAKGMDPSLFNFDTALLNLAAGVGTPNASTPTSTTIQTNQQSQTRSSQQSPQPQSVQNVTFNDSNAASASDTKLPTPPTDGTDSLSLLATPVDSPRDSPNPNTLDHVDSHGKQSQGNKQDYPMDAVLTLMQLNAGWRQ</sequence>
<dbReference type="InterPro" id="IPR021386">
    <property type="entry name" value="SPP41_DUF3020"/>
</dbReference>
<evidence type="ECO:0000313" key="3">
    <source>
        <dbReference type="EMBL" id="OZJ03687.1"/>
    </source>
</evidence>
<evidence type="ECO:0000313" key="4">
    <source>
        <dbReference type="Proteomes" id="UP000242875"/>
    </source>
</evidence>
<protein>
    <recommendedName>
        <fullName evidence="2">DUF3020 domain-containing protein</fullName>
    </recommendedName>
</protein>
<dbReference type="AlphaFoldDB" id="A0A261XZ97"/>
<proteinExistence type="predicted"/>
<feature type="compositionally biased region" description="Polar residues" evidence="1">
    <location>
        <begin position="204"/>
        <end position="221"/>
    </location>
</feature>
<feature type="domain" description="DUF3020" evidence="2">
    <location>
        <begin position="133"/>
        <end position="181"/>
    </location>
</feature>
<comment type="caution">
    <text evidence="3">The sequence shown here is derived from an EMBL/GenBank/DDBJ whole genome shotgun (WGS) entry which is preliminary data.</text>
</comment>
<organism evidence="3 4">
    <name type="scientific">Bifiguratus adelaidae</name>
    <dbReference type="NCBI Taxonomy" id="1938954"/>
    <lineage>
        <taxon>Eukaryota</taxon>
        <taxon>Fungi</taxon>
        <taxon>Fungi incertae sedis</taxon>
        <taxon>Mucoromycota</taxon>
        <taxon>Mucoromycotina</taxon>
        <taxon>Endogonomycetes</taxon>
        <taxon>Endogonales</taxon>
        <taxon>Endogonales incertae sedis</taxon>
        <taxon>Bifiguratus</taxon>
    </lineage>
</organism>
<dbReference type="EMBL" id="MVBO01000073">
    <property type="protein sequence ID" value="OZJ03687.1"/>
    <property type="molecule type" value="Genomic_DNA"/>
</dbReference>
<keyword evidence="4" id="KW-1185">Reference proteome</keyword>
<dbReference type="Pfam" id="PF11223">
    <property type="entry name" value="DUF3020"/>
    <property type="match status" value="1"/>
</dbReference>
<feature type="compositionally biased region" description="Low complexity" evidence="1">
    <location>
        <begin position="85"/>
        <end position="102"/>
    </location>
</feature>
<feature type="compositionally biased region" description="Low complexity" evidence="1">
    <location>
        <begin position="303"/>
        <end position="334"/>
    </location>
</feature>
<feature type="region of interest" description="Disordered" evidence="1">
    <location>
        <begin position="39"/>
        <end position="60"/>
    </location>
</feature>
<dbReference type="OrthoDB" id="5595797at2759"/>
<evidence type="ECO:0000259" key="2">
    <source>
        <dbReference type="Pfam" id="PF11223"/>
    </source>
</evidence>
<feature type="compositionally biased region" description="Low complexity" evidence="1">
    <location>
        <begin position="39"/>
        <end position="53"/>
    </location>
</feature>
<feature type="compositionally biased region" description="Polar residues" evidence="1">
    <location>
        <begin position="335"/>
        <end position="361"/>
    </location>
</feature>
<feature type="region of interest" description="Disordered" evidence="1">
    <location>
        <begin position="82"/>
        <end position="149"/>
    </location>
</feature>
<feature type="region of interest" description="Disordered" evidence="1">
    <location>
        <begin position="188"/>
        <end position="221"/>
    </location>
</feature>